<dbReference type="InterPro" id="IPR036318">
    <property type="entry name" value="FAD-bd_PCMH-like_sf"/>
</dbReference>
<name>A0A370NRV1_9BURK</name>
<dbReference type="NCBIfam" id="NF008439">
    <property type="entry name" value="PRK11282.1"/>
    <property type="match status" value="1"/>
</dbReference>
<sequence length="357" mass="38266">MQAIIESFRDTIRHAGRLRRPLCLRGAGTKDFYGNAPRGEPLDTRLFHGIVDYDPTELVITARCGTPLAEIDAELARHRQLLAFEAPRFGAGGTVGGTVAAGLSGPRRQAVGALRDFVLGLQMMDGRGDVLRFGGRVVKNVAGYDVSRLMAGSLGTLGLILEVSLKVLPMPFAEQSVCFEMDEPTALDCLNAWGGRPLPVSASAWADGVLRVRLSGAGAAVAAACRKLGGERMTDADAAAFWTGLRDHTLPWFAGAHRGAALWRLAVPSSAPVTDLPGQQLIEWGGGQRWWLTDASADHVRAVAAAACGHATLFRNGRQAGDVFTTLPQPLLDIHLRLKDAFDPARIFNPGRLYTQL</sequence>
<evidence type="ECO:0000256" key="1">
    <source>
        <dbReference type="ARBA" id="ARBA00022630"/>
    </source>
</evidence>
<dbReference type="InterPro" id="IPR016166">
    <property type="entry name" value="FAD-bd_PCMH"/>
</dbReference>
<protein>
    <submittedName>
        <fullName evidence="4">Glycolate oxidase subunit GlcE</fullName>
    </submittedName>
</protein>
<dbReference type="SUPFAM" id="SSF56176">
    <property type="entry name" value="FAD-binding/transporter-associated domain-like"/>
    <property type="match status" value="1"/>
</dbReference>
<keyword evidence="5" id="KW-1185">Reference proteome</keyword>
<dbReference type="InterPro" id="IPR016169">
    <property type="entry name" value="FAD-bd_PCMH_sub2"/>
</dbReference>
<dbReference type="RefSeq" id="WP_115213360.1">
    <property type="nucleotide sequence ID" value="NZ_QKWJ01000027.1"/>
</dbReference>
<accession>A0A370NRV1</accession>
<comment type="caution">
    <text evidence="4">The sequence shown here is derived from an EMBL/GenBank/DDBJ whole genome shotgun (WGS) entry which is preliminary data.</text>
</comment>
<proteinExistence type="predicted"/>
<keyword evidence="2" id="KW-0274">FAD</keyword>
<evidence type="ECO:0000313" key="5">
    <source>
        <dbReference type="Proteomes" id="UP000255165"/>
    </source>
</evidence>
<dbReference type="InterPro" id="IPR016164">
    <property type="entry name" value="FAD-linked_Oxase-like_C"/>
</dbReference>
<dbReference type="EMBL" id="QKWJ01000027">
    <property type="protein sequence ID" value="RDK08336.1"/>
    <property type="molecule type" value="Genomic_DNA"/>
</dbReference>
<dbReference type="PANTHER" id="PTHR11748">
    <property type="entry name" value="D-LACTATE DEHYDROGENASE"/>
    <property type="match status" value="1"/>
</dbReference>
<dbReference type="SUPFAM" id="SSF55103">
    <property type="entry name" value="FAD-linked oxidases, C-terminal domain"/>
    <property type="match status" value="1"/>
</dbReference>
<keyword evidence="1" id="KW-0285">Flavoprotein</keyword>
<evidence type="ECO:0000313" key="4">
    <source>
        <dbReference type="EMBL" id="RDK08336.1"/>
    </source>
</evidence>
<dbReference type="PROSITE" id="PS51387">
    <property type="entry name" value="FAD_PCMH"/>
    <property type="match status" value="1"/>
</dbReference>
<dbReference type="Gene3D" id="3.30.465.10">
    <property type="match status" value="1"/>
</dbReference>
<evidence type="ECO:0000256" key="2">
    <source>
        <dbReference type="ARBA" id="ARBA00022827"/>
    </source>
</evidence>
<dbReference type="Pfam" id="PF01565">
    <property type="entry name" value="FAD_binding_4"/>
    <property type="match status" value="1"/>
</dbReference>
<gene>
    <name evidence="4" type="ORF">DN412_21085</name>
</gene>
<reference evidence="5" key="1">
    <citation type="submission" date="2018-06" db="EMBL/GenBank/DDBJ databases">
        <authorList>
            <person name="Feng T."/>
            <person name="Jeon C.O."/>
        </authorList>
    </citation>
    <scope>NUCLEOTIDE SEQUENCE [LARGE SCALE GENOMIC DNA]</scope>
    <source>
        <strain evidence="5">S23</strain>
    </source>
</reference>
<organism evidence="4 5">
    <name type="scientific">Cupriavidus lacunae</name>
    <dbReference type="NCBI Taxonomy" id="2666307"/>
    <lineage>
        <taxon>Bacteria</taxon>
        <taxon>Pseudomonadati</taxon>
        <taxon>Pseudomonadota</taxon>
        <taxon>Betaproteobacteria</taxon>
        <taxon>Burkholderiales</taxon>
        <taxon>Burkholderiaceae</taxon>
        <taxon>Cupriavidus</taxon>
    </lineage>
</organism>
<dbReference type="Proteomes" id="UP000255165">
    <property type="component" value="Unassembled WGS sequence"/>
</dbReference>
<feature type="domain" description="FAD-binding PCMH-type" evidence="3">
    <location>
        <begin position="1"/>
        <end position="170"/>
    </location>
</feature>
<dbReference type="GO" id="GO:0071949">
    <property type="term" value="F:FAD binding"/>
    <property type="evidence" value="ECO:0007669"/>
    <property type="project" value="InterPro"/>
</dbReference>
<dbReference type="AlphaFoldDB" id="A0A370NRV1"/>
<dbReference type="InterPro" id="IPR006094">
    <property type="entry name" value="Oxid_FAD_bind_N"/>
</dbReference>
<dbReference type="PANTHER" id="PTHR11748:SF103">
    <property type="entry name" value="GLYCOLATE OXIDASE SUBUNIT GLCE"/>
    <property type="match status" value="1"/>
</dbReference>
<evidence type="ECO:0000259" key="3">
    <source>
        <dbReference type="PROSITE" id="PS51387"/>
    </source>
</evidence>
<dbReference type="GO" id="GO:0003824">
    <property type="term" value="F:catalytic activity"/>
    <property type="evidence" value="ECO:0007669"/>
    <property type="project" value="InterPro"/>
</dbReference>